<dbReference type="RefSeq" id="WP_240712542.1">
    <property type="nucleotide sequence ID" value="NZ_JAKVTV010000001.1"/>
</dbReference>
<dbReference type="InterPro" id="IPR007685">
    <property type="entry name" value="RelA_SpoT"/>
</dbReference>
<protein>
    <recommendedName>
        <fullName evidence="1">RelA/SpoT domain-containing protein</fullName>
    </recommendedName>
</protein>
<feature type="domain" description="RelA/SpoT" evidence="1">
    <location>
        <begin position="62"/>
        <end position="205"/>
    </location>
</feature>
<name>A0A9X1V2E4_9FLAO</name>
<dbReference type="Gene3D" id="3.30.460.10">
    <property type="entry name" value="Beta Polymerase, domain 2"/>
    <property type="match status" value="1"/>
</dbReference>
<organism evidence="2 3">
    <name type="scientific">Christiangramia lutea</name>
    <dbReference type="NCBI Taxonomy" id="1607951"/>
    <lineage>
        <taxon>Bacteria</taxon>
        <taxon>Pseudomonadati</taxon>
        <taxon>Bacteroidota</taxon>
        <taxon>Flavobacteriia</taxon>
        <taxon>Flavobacteriales</taxon>
        <taxon>Flavobacteriaceae</taxon>
        <taxon>Christiangramia</taxon>
    </lineage>
</organism>
<evidence type="ECO:0000313" key="2">
    <source>
        <dbReference type="EMBL" id="MCH4822411.1"/>
    </source>
</evidence>
<reference evidence="2" key="1">
    <citation type="submission" date="2022-03" db="EMBL/GenBank/DDBJ databases">
        <title>Gramella crocea sp. nov., isolated from activated sludge of a seafood processing plant.</title>
        <authorList>
            <person name="Zhang X."/>
        </authorList>
    </citation>
    <scope>NUCLEOTIDE SEQUENCE</scope>
    <source>
        <strain evidence="2">YJ019</strain>
    </source>
</reference>
<sequence>MRYSLELKEFLELYEKYKVNTLNPTHQELNTILKTWEEPGYWKKYTAGNGVAAPTPIRIVMTRIKHSDKVVDKIYRKSEQFPGGLCLESIQNMHDTIGVRVIVYFTSQLPLVDKEIRSSGVFEISEEHRPEAFMNADTLKRLGLAHFESESKESGYSSIHYTLQLKSSALKKEERPFFEIQVRTLAQELWCELEHVLCYKPEHRPSLSAKNRLQILSREVGVIDEHFNLLYEDLIHNQQFAAYKDSDILNFENAPKVLKEIGIQCSLIELNPILKILFSRDIRSIGDLMKIAIPRRLVTIRNTYVANLGHAPTNVELISTLVTLKGARSKDIEIERIKSFIKYNR</sequence>
<dbReference type="Pfam" id="PF04607">
    <property type="entry name" value="RelA_SpoT"/>
    <property type="match status" value="1"/>
</dbReference>
<evidence type="ECO:0000259" key="1">
    <source>
        <dbReference type="SMART" id="SM00954"/>
    </source>
</evidence>
<keyword evidence="3" id="KW-1185">Reference proteome</keyword>
<dbReference type="CDD" id="cd05399">
    <property type="entry name" value="NT_Rel-Spo_like"/>
    <property type="match status" value="1"/>
</dbReference>
<dbReference type="EMBL" id="JAKVTV010000001">
    <property type="protein sequence ID" value="MCH4822411.1"/>
    <property type="molecule type" value="Genomic_DNA"/>
</dbReference>
<dbReference type="PANTHER" id="PTHR41773:SF1">
    <property type="entry name" value="RELA_SPOT DOMAIN-CONTAINING PROTEIN"/>
    <property type="match status" value="1"/>
</dbReference>
<comment type="caution">
    <text evidence="2">The sequence shown here is derived from an EMBL/GenBank/DDBJ whole genome shotgun (WGS) entry which is preliminary data.</text>
</comment>
<proteinExistence type="predicted"/>
<gene>
    <name evidence="2" type="ORF">ML462_04430</name>
</gene>
<evidence type="ECO:0000313" key="3">
    <source>
        <dbReference type="Proteomes" id="UP001139226"/>
    </source>
</evidence>
<dbReference type="SMART" id="SM00954">
    <property type="entry name" value="RelA_SpoT"/>
    <property type="match status" value="1"/>
</dbReference>
<dbReference type="AlphaFoldDB" id="A0A9X1V2E4"/>
<dbReference type="PANTHER" id="PTHR41773">
    <property type="entry name" value="GTP PYROPHOSPHATASE-RELATED"/>
    <property type="match status" value="1"/>
</dbReference>
<dbReference type="GO" id="GO:0015969">
    <property type="term" value="P:guanosine tetraphosphate metabolic process"/>
    <property type="evidence" value="ECO:0007669"/>
    <property type="project" value="InterPro"/>
</dbReference>
<dbReference type="Proteomes" id="UP001139226">
    <property type="component" value="Unassembled WGS sequence"/>
</dbReference>
<dbReference type="SUPFAM" id="SSF81301">
    <property type="entry name" value="Nucleotidyltransferase"/>
    <property type="match status" value="1"/>
</dbReference>
<dbReference type="InterPro" id="IPR043519">
    <property type="entry name" value="NT_sf"/>
</dbReference>
<accession>A0A9X1V2E4</accession>